<comment type="similarity">
    <text evidence="12 14">Belongs to the DnaJ family.</text>
</comment>
<keyword evidence="7 14" id="KW-0863">Zinc-finger</keyword>
<comment type="subcellular location">
    <subcellularLocation>
        <location evidence="1 14">Cytoplasm</location>
    </subcellularLocation>
</comment>
<dbReference type="GO" id="GO:0009408">
    <property type="term" value="P:response to heat"/>
    <property type="evidence" value="ECO:0007669"/>
    <property type="project" value="InterPro"/>
</dbReference>
<dbReference type="Gene3D" id="2.60.260.20">
    <property type="entry name" value="Urease metallochaperone UreE, N-terminal domain"/>
    <property type="match status" value="2"/>
</dbReference>
<dbReference type="NCBIfam" id="TIGR02349">
    <property type="entry name" value="DnaJ_bact"/>
    <property type="match status" value="1"/>
</dbReference>
<reference evidence="18" key="1">
    <citation type="submission" date="2020-10" db="EMBL/GenBank/DDBJ databases">
        <authorList>
            <person name="Gilroy R."/>
        </authorList>
    </citation>
    <scope>NUCLEOTIDE SEQUENCE</scope>
    <source>
        <strain evidence="18">USAMLcec3-3695</strain>
    </source>
</reference>
<gene>
    <name evidence="14 18" type="primary">dnaJ</name>
    <name evidence="18" type="ORF">IAA61_11085</name>
</gene>
<dbReference type="Pfam" id="PF00684">
    <property type="entry name" value="DnaJ_CXXCXGXG"/>
    <property type="match status" value="1"/>
</dbReference>
<evidence type="ECO:0000256" key="10">
    <source>
        <dbReference type="ARBA" id="ARBA00023186"/>
    </source>
</evidence>
<dbReference type="InterPro" id="IPR001305">
    <property type="entry name" value="HSP_DnaJ_Cys-rich_dom"/>
</dbReference>
<dbReference type="CDD" id="cd10747">
    <property type="entry name" value="DnaJ_C"/>
    <property type="match status" value="1"/>
</dbReference>
<evidence type="ECO:0000313" key="18">
    <source>
        <dbReference type="EMBL" id="HIU58337.1"/>
    </source>
</evidence>
<evidence type="ECO:0000256" key="7">
    <source>
        <dbReference type="ARBA" id="ARBA00022771"/>
    </source>
</evidence>
<evidence type="ECO:0000256" key="15">
    <source>
        <dbReference type="PROSITE-ProRule" id="PRU00546"/>
    </source>
</evidence>
<feature type="domain" description="CR-type" evidence="17">
    <location>
        <begin position="149"/>
        <end position="231"/>
    </location>
</feature>
<evidence type="ECO:0000256" key="14">
    <source>
        <dbReference type="HAMAP-Rule" id="MF_01152"/>
    </source>
</evidence>
<dbReference type="Pfam" id="PF01556">
    <property type="entry name" value="DnaJ_C"/>
    <property type="match status" value="1"/>
</dbReference>
<dbReference type="FunFam" id="1.10.287.110:FF:000034">
    <property type="entry name" value="Chaperone protein DnaJ"/>
    <property type="match status" value="1"/>
</dbReference>
<keyword evidence="6 14" id="KW-0677">Repeat</keyword>
<feature type="domain" description="J" evidence="16">
    <location>
        <begin position="15"/>
        <end position="80"/>
    </location>
</feature>
<dbReference type="InterPro" id="IPR001623">
    <property type="entry name" value="DnaJ_domain"/>
</dbReference>
<proteinExistence type="inferred from homology"/>
<keyword evidence="9 14" id="KW-0346">Stress response</keyword>
<dbReference type="GO" id="GO:0005524">
    <property type="term" value="F:ATP binding"/>
    <property type="evidence" value="ECO:0007669"/>
    <property type="project" value="InterPro"/>
</dbReference>
<evidence type="ECO:0000313" key="19">
    <source>
        <dbReference type="Proteomes" id="UP000824109"/>
    </source>
</evidence>
<dbReference type="GO" id="GO:0008270">
    <property type="term" value="F:zinc ion binding"/>
    <property type="evidence" value="ECO:0007669"/>
    <property type="project" value="UniProtKB-UniRule"/>
</dbReference>
<dbReference type="SUPFAM" id="SSF49493">
    <property type="entry name" value="HSP40/DnaJ peptide-binding domain"/>
    <property type="match status" value="2"/>
</dbReference>
<dbReference type="GO" id="GO:0031072">
    <property type="term" value="F:heat shock protein binding"/>
    <property type="evidence" value="ECO:0007669"/>
    <property type="project" value="InterPro"/>
</dbReference>
<dbReference type="InterPro" id="IPR002939">
    <property type="entry name" value="DnaJ_C"/>
</dbReference>
<keyword evidence="3 14" id="KW-0963">Cytoplasm</keyword>
<feature type="repeat" description="CXXCXGXG motif" evidence="14">
    <location>
        <begin position="179"/>
        <end position="186"/>
    </location>
</feature>
<keyword evidence="10 14" id="KW-0143">Chaperone</keyword>
<dbReference type="Pfam" id="PF00226">
    <property type="entry name" value="DnaJ"/>
    <property type="match status" value="1"/>
</dbReference>
<feature type="binding site" evidence="14">
    <location>
        <position position="165"/>
    </location>
    <ligand>
        <name>Zn(2+)</name>
        <dbReference type="ChEBI" id="CHEBI:29105"/>
        <label>1</label>
    </ligand>
</feature>
<dbReference type="SUPFAM" id="SSF46565">
    <property type="entry name" value="Chaperone J-domain"/>
    <property type="match status" value="1"/>
</dbReference>
<dbReference type="GO" id="GO:0051082">
    <property type="term" value="F:unfolded protein binding"/>
    <property type="evidence" value="ECO:0007669"/>
    <property type="project" value="UniProtKB-UniRule"/>
</dbReference>
<keyword evidence="4 14" id="KW-0235">DNA replication</keyword>
<dbReference type="CDD" id="cd06257">
    <property type="entry name" value="DnaJ"/>
    <property type="match status" value="1"/>
</dbReference>
<dbReference type="PROSITE" id="PS50076">
    <property type="entry name" value="DNAJ_2"/>
    <property type="match status" value="1"/>
</dbReference>
<evidence type="ECO:0000256" key="5">
    <source>
        <dbReference type="ARBA" id="ARBA00022723"/>
    </source>
</evidence>
<dbReference type="FunFam" id="2.60.260.20:FF:000004">
    <property type="entry name" value="Molecular chaperone DnaJ"/>
    <property type="match status" value="1"/>
</dbReference>
<dbReference type="AlphaFoldDB" id="A0A9D1MDM1"/>
<dbReference type="Gene3D" id="1.10.287.110">
    <property type="entry name" value="DnaJ domain"/>
    <property type="match status" value="1"/>
</dbReference>
<evidence type="ECO:0000256" key="6">
    <source>
        <dbReference type="ARBA" id="ARBA00022737"/>
    </source>
</evidence>
<comment type="caution">
    <text evidence="18">The sequence shown here is derived from an EMBL/GenBank/DDBJ whole genome shotgun (WGS) entry which is preliminary data.</text>
</comment>
<comment type="subunit">
    <text evidence="2 14">Homodimer.</text>
</comment>
<dbReference type="CDD" id="cd10719">
    <property type="entry name" value="DnaJ_zf"/>
    <property type="match status" value="1"/>
</dbReference>
<dbReference type="FunFam" id="2.10.230.10:FF:000002">
    <property type="entry name" value="Molecular chaperone DnaJ"/>
    <property type="match status" value="1"/>
</dbReference>
<protein>
    <recommendedName>
        <fullName evidence="13 14">Chaperone protein DnaJ</fullName>
    </recommendedName>
</protein>
<feature type="binding site" evidence="14">
    <location>
        <position position="179"/>
    </location>
    <ligand>
        <name>Zn(2+)</name>
        <dbReference type="ChEBI" id="CHEBI:29105"/>
        <label>2</label>
    </ligand>
</feature>
<feature type="repeat" description="CXXCXGXG motif" evidence="14">
    <location>
        <begin position="205"/>
        <end position="212"/>
    </location>
</feature>
<evidence type="ECO:0000256" key="4">
    <source>
        <dbReference type="ARBA" id="ARBA00022705"/>
    </source>
</evidence>
<name>A0A9D1MDM1_9FIRM</name>
<feature type="binding site" evidence="14">
    <location>
        <position position="208"/>
    </location>
    <ligand>
        <name>Zn(2+)</name>
        <dbReference type="ChEBI" id="CHEBI:29105"/>
        <label>2</label>
    </ligand>
</feature>
<dbReference type="PROSITE" id="PS51188">
    <property type="entry name" value="ZF_CR"/>
    <property type="match status" value="1"/>
</dbReference>
<evidence type="ECO:0000256" key="13">
    <source>
        <dbReference type="ARBA" id="ARBA00067609"/>
    </source>
</evidence>
<keyword evidence="8 14" id="KW-0862">Zinc</keyword>
<feature type="binding site" evidence="14">
    <location>
        <position position="182"/>
    </location>
    <ligand>
        <name>Zn(2+)</name>
        <dbReference type="ChEBI" id="CHEBI:29105"/>
        <label>2</label>
    </ligand>
</feature>
<feature type="repeat" description="CXXCXGXG motif" evidence="14">
    <location>
        <begin position="162"/>
        <end position="169"/>
    </location>
</feature>
<dbReference type="GO" id="GO:0006260">
    <property type="term" value="P:DNA replication"/>
    <property type="evidence" value="ECO:0007669"/>
    <property type="project" value="UniProtKB-KW"/>
</dbReference>
<dbReference type="PANTHER" id="PTHR43096">
    <property type="entry name" value="DNAJ HOMOLOG 1, MITOCHONDRIAL-RELATED"/>
    <property type="match status" value="1"/>
</dbReference>
<feature type="repeat" description="CXXCXGXG motif" evidence="14">
    <location>
        <begin position="219"/>
        <end position="226"/>
    </location>
</feature>
<dbReference type="SMART" id="SM00271">
    <property type="entry name" value="DnaJ"/>
    <property type="match status" value="1"/>
</dbReference>
<comment type="cofactor">
    <cofactor evidence="14">
        <name>Zn(2+)</name>
        <dbReference type="ChEBI" id="CHEBI:29105"/>
    </cofactor>
    <text evidence="14">Binds 2 Zn(2+) ions per monomer.</text>
</comment>
<dbReference type="SUPFAM" id="SSF57938">
    <property type="entry name" value="DnaJ/Hsp40 cysteine-rich domain"/>
    <property type="match status" value="1"/>
</dbReference>
<evidence type="ECO:0000256" key="9">
    <source>
        <dbReference type="ARBA" id="ARBA00023016"/>
    </source>
</evidence>
<dbReference type="InterPro" id="IPR018253">
    <property type="entry name" value="DnaJ_domain_CS"/>
</dbReference>
<evidence type="ECO:0000256" key="1">
    <source>
        <dbReference type="ARBA" id="ARBA00004496"/>
    </source>
</evidence>
<dbReference type="InterPro" id="IPR036869">
    <property type="entry name" value="J_dom_sf"/>
</dbReference>
<dbReference type="NCBIfam" id="NF008035">
    <property type="entry name" value="PRK10767.1"/>
    <property type="match status" value="1"/>
</dbReference>
<feature type="binding site" evidence="14">
    <location>
        <position position="222"/>
    </location>
    <ligand>
        <name>Zn(2+)</name>
        <dbReference type="ChEBI" id="CHEBI:29105"/>
        <label>1</label>
    </ligand>
</feature>
<dbReference type="InterPro" id="IPR036410">
    <property type="entry name" value="HSP_DnaJ_Cys-rich_dom_sf"/>
</dbReference>
<dbReference type="Proteomes" id="UP000824109">
    <property type="component" value="Unassembled WGS sequence"/>
</dbReference>
<dbReference type="Gene3D" id="2.10.230.10">
    <property type="entry name" value="Heat shock protein DnaJ, cysteine-rich domain"/>
    <property type="match status" value="1"/>
</dbReference>
<dbReference type="GO" id="GO:0005737">
    <property type="term" value="C:cytoplasm"/>
    <property type="evidence" value="ECO:0007669"/>
    <property type="project" value="UniProtKB-SubCell"/>
</dbReference>
<evidence type="ECO:0000256" key="12">
    <source>
        <dbReference type="ARBA" id="ARBA00061004"/>
    </source>
</evidence>
<dbReference type="InterPro" id="IPR012724">
    <property type="entry name" value="DnaJ"/>
</dbReference>
<dbReference type="EMBL" id="DVNB01000112">
    <property type="protein sequence ID" value="HIU58337.1"/>
    <property type="molecule type" value="Genomic_DNA"/>
</dbReference>
<reference evidence="18" key="2">
    <citation type="journal article" date="2021" name="PeerJ">
        <title>Extensive microbial diversity within the chicken gut microbiome revealed by metagenomics and culture.</title>
        <authorList>
            <person name="Gilroy R."/>
            <person name="Ravi A."/>
            <person name="Getino M."/>
            <person name="Pursley I."/>
            <person name="Horton D.L."/>
            <person name="Alikhan N.F."/>
            <person name="Baker D."/>
            <person name="Gharbi K."/>
            <person name="Hall N."/>
            <person name="Watson M."/>
            <person name="Adriaenssens E.M."/>
            <person name="Foster-Nyarko E."/>
            <person name="Jarju S."/>
            <person name="Secka A."/>
            <person name="Antonio M."/>
            <person name="Oren A."/>
            <person name="Chaudhuri R.R."/>
            <person name="La Ragione R."/>
            <person name="Hildebrand F."/>
            <person name="Pallen M.J."/>
        </authorList>
    </citation>
    <scope>NUCLEOTIDE SEQUENCE</scope>
    <source>
        <strain evidence="18">USAMLcec3-3695</strain>
    </source>
</reference>
<evidence type="ECO:0000259" key="17">
    <source>
        <dbReference type="PROSITE" id="PS51188"/>
    </source>
</evidence>
<feature type="zinc finger region" description="CR-type" evidence="15">
    <location>
        <begin position="149"/>
        <end position="231"/>
    </location>
</feature>
<keyword evidence="5 14" id="KW-0479">Metal-binding</keyword>
<feature type="binding site" evidence="14">
    <location>
        <position position="219"/>
    </location>
    <ligand>
        <name>Zn(2+)</name>
        <dbReference type="ChEBI" id="CHEBI:29105"/>
        <label>1</label>
    </ligand>
</feature>
<accession>A0A9D1MDM1</accession>
<evidence type="ECO:0000256" key="2">
    <source>
        <dbReference type="ARBA" id="ARBA00011738"/>
    </source>
</evidence>
<comment type="domain">
    <text evidence="14">The J domain is necessary and sufficient to stimulate DnaK ATPase activity. Zinc center 1 plays an important role in the autonomous, DnaK-independent chaperone activity of DnaJ. Zinc center 2 is essential for interaction with DnaK and for DnaJ activity.</text>
</comment>
<dbReference type="HAMAP" id="MF_01152">
    <property type="entry name" value="DnaJ"/>
    <property type="match status" value="1"/>
</dbReference>
<evidence type="ECO:0000256" key="8">
    <source>
        <dbReference type="ARBA" id="ARBA00022833"/>
    </source>
</evidence>
<dbReference type="PANTHER" id="PTHR43096:SF52">
    <property type="entry name" value="DNAJ HOMOLOG 1, MITOCHONDRIAL-RELATED"/>
    <property type="match status" value="1"/>
</dbReference>
<feature type="binding site" evidence="14">
    <location>
        <position position="205"/>
    </location>
    <ligand>
        <name>Zn(2+)</name>
        <dbReference type="ChEBI" id="CHEBI:29105"/>
        <label>2</label>
    </ligand>
</feature>
<evidence type="ECO:0000259" key="16">
    <source>
        <dbReference type="PROSITE" id="PS50076"/>
    </source>
</evidence>
<dbReference type="PRINTS" id="PR00625">
    <property type="entry name" value="JDOMAIN"/>
</dbReference>
<dbReference type="InterPro" id="IPR008971">
    <property type="entry name" value="HSP40/DnaJ_pept-bd"/>
</dbReference>
<comment type="function">
    <text evidence="11 14">Participates actively in the response to hyperosmotic and heat shock by preventing the aggregation of stress-denatured proteins and by disaggregating proteins, also in an autonomous, DnaK-independent fashion. Unfolded proteins bind initially to DnaJ; upon interaction with the DnaJ-bound protein, DnaK hydrolyzes its bound ATP, resulting in the formation of a stable complex. GrpE releases ADP from DnaK; ATP binding to DnaK triggers the release of the substrate protein, thus completing the reaction cycle. Several rounds of ATP-dependent interactions between DnaJ, DnaK and GrpE are required for fully efficient folding. Also involved, together with DnaK and GrpE, in the DNA replication of plasmids through activation of initiation proteins.</text>
</comment>
<feature type="binding site" evidence="14">
    <location>
        <position position="162"/>
    </location>
    <ligand>
        <name>Zn(2+)</name>
        <dbReference type="ChEBI" id="CHEBI:29105"/>
        <label>1</label>
    </ligand>
</feature>
<dbReference type="GO" id="GO:0042026">
    <property type="term" value="P:protein refolding"/>
    <property type="evidence" value="ECO:0007669"/>
    <property type="project" value="TreeGrafter"/>
</dbReference>
<evidence type="ECO:0000256" key="3">
    <source>
        <dbReference type="ARBA" id="ARBA00022490"/>
    </source>
</evidence>
<sequence length="387" mass="42496">MRRLWKVRILADKRDYYEVLGVSKGASGEEIKKAFRKMSKKYHPDLHPGDKEAEEKFKEVNEAYQVLSDDEKRRRYDQFGHAGVDGNAGGFGGGGFGGAGGFDFGDIGDIFGDLFGGGFGGGRARRNGPRRGSDLSQYITLTFEEAAFGCKKKINITKNEACSDCGGTGAKKGTQPETCPQCNGTGQVQQRRQTMFGFSNVITECPRCHGKGKIIKEPCTSCRGTGRVRRNKTIEVNIPAGIDDEQVMRIGGAGNAGENGGPNGDLQLVIRVKPHDIFKRDGYDVNVVFPITFVQAALGATLKVPTIHGIVEYDIPEGTQTNTRFRLKGKGIPILNGRGNGDEYVTVTVEVPKNLSAKQKELLREFDEDKNYTKKKSFMDKMRDAFK</sequence>
<dbReference type="PROSITE" id="PS00636">
    <property type="entry name" value="DNAJ_1"/>
    <property type="match status" value="1"/>
</dbReference>
<evidence type="ECO:0000256" key="11">
    <source>
        <dbReference type="ARBA" id="ARBA00053423"/>
    </source>
</evidence>
<organism evidence="18 19">
    <name type="scientific">Candidatus Ornithomonoglobus merdipullorum</name>
    <dbReference type="NCBI Taxonomy" id="2840895"/>
    <lineage>
        <taxon>Bacteria</taxon>
        <taxon>Bacillati</taxon>
        <taxon>Bacillota</taxon>
        <taxon>Clostridia</taxon>
        <taxon>Candidatus Ornithomonoglobus</taxon>
    </lineage>
</organism>